<dbReference type="Proteomes" id="UP000199423">
    <property type="component" value="Unassembled WGS sequence"/>
</dbReference>
<dbReference type="InterPro" id="IPR025277">
    <property type="entry name" value="Apiosidase-like_cat_dom"/>
</dbReference>
<sequence>MSLGLSCGWINKRNCIALLAAFAACSLLLSNIPTRVMNLGSRIALRLSAVECSPVMAAARPDHRPSQEDAKAFSYPVQASGRRFVDQNGNVYLLKTMSSWALAQRCPNSAITSALERLKSLGFNAVTVAPFGVHLNNTFGDRYVNDVGQKFFLGAPYASSFGPAWASMDWIVEEATRLHMTVVFSMFLSFKDTGTASELISAGSAGAYDYGKTLALRYAKYRNIVWHVMGDFEWYASDPMGRQVDAVFHGIADGEGSNHRLQIAEQHGGLTGYQQFIVSQDGEGGYQWFKPSANTLYNYGSNSVELFDAVYGEAGAGKYGVIDIEPPYVNSPHYGGNKDQQYRERNYSVFLGGGIGINFGHEKWWPFGAAGIYDGGAGWLEILDEAPQLQAKYAWSLIDKYVADPSWSRDDGNFVKLGIGDGDTKAASGYSKRAAVAYFPTGRPVTVDTTVIAGPISVKLSWYDPTTGKYYLISESEAAMETRPIPFPEAHPDGSADWVLVVERA</sequence>
<dbReference type="Pfam" id="PF13204">
    <property type="entry name" value="Apiosidase"/>
    <property type="match status" value="1"/>
</dbReference>
<evidence type="ECO:0000313" key="4">
    <source>
        <dbReference type="Proteomes" id="UP000199423"/>
    </source>
</evidence>
<name>A0A1I7NFI0_9HYPH</name>
<dbReference type="SUPFAM" id="SSF51445">
    <property type="entry name" value="(Trans)glycosidases"/>
    <property type="match status" value="1"/>
</dbReference>
<dbReference type="PANTHER" id="PTHR37836">
    <property type="entry name" value="LMO1036 PROTEIN"/>
    <property type="match status" value="1"/>
</dbReference>
<dbReference type="InterPro" id="IPR024749">
    <property type="entry name" value="Collagen-bd_put"/>
</dbReference>
<dbReference type="OrthoDB" id="8108447at2"/>
<dbReference type="Pfam" id="PF12904">
    <property type="entry name" value="Collagen_bind_2"/>
    <property type="match status" value="1"/>
</dbReference>
<keyword evidence="4" id="KW-1185">Reference proteome</keyword>
<dbReference type="STRING" id="51670.SAMN04488557_1977"/>
<dbReference type="InterPro" id="IPR017853">
    <property type="entry name" value="GH"/>
</dbReference>
<evidence type="ECO:0000259" key="1">
    <source>
        <dbReference type="Pfam" id="PF12904"/>
    </source>
</evidence>
<dbReference type="EMBL" id="FPCH01000002">
    <property type="protein sequence ID" value="SFV33421.1"/>
    <property type="molecule type" value="Genomic_DNA"/>
</dbReference>
<protein>
    <submittedName>
        <fullName evidence="3">Putative collagen-binding domain of a collagenase</fullName>
    </submittedName>
</protein>
<dbReference type="AlphaFoldDB" id="A0A1I7NFI0"/>
<gene>
    <name evidence="3" type="ORF">SAMN04488557_1977</name>
</gene>
<feature type="domain" description="Putative collagen-binding" evidence="1">
    <location>
        <begin position="430"/>
        <end position="503"/>
    </location>
</feature>
<reference evidence="4" key="1">
    <citation type="submission" date="2016-10" db="EMBL/GenBank/DDBJ databases">
        <authorList>
            <person name="Varghese N."/>
            <person name="Submissions S."/>
        </authorList>
    </citation>
    <scope>NUCLEOTIDE SEQUENCE [LARGE SCALE GENOMIC DNA]</scope>
    <source>
        <strain evidence="4">DSM 1565</strain>
    </source>
</reference>
<proteinExistence type="predicted"/>
<organism evidence="3 4">
    <name type="scientific">Hyphomicrobium facile</name>
    <dbReference type="NCBI Taxonomy" id="51670"/>
    <lineage>
        <taxon>Bacteria</taxon>
        <taxon>Pseudomonadati</taxon>
        <taxon>Pseudomonadota</taxon>
        <taxon>Alphaproteobacteria</taxon>
        <taxon>Hyphomicrobiales</taxon>
        <taxon>Hyphomicrobiaceae</taxon>
        <taxon>Hyphomicrobium</taxon>
    </lineage>
</organism>
<evidence type="ECO:0000313" key="3">
    <source>
        <dbReference type="EMBL" id="SFV33421.1"/>
    </source>
</evidence>
<accession>A0A1I7NFI0</accession>
<evidence type="ECO:0000259" key="2">
    <source>
        <dbReference type="Pfam" id="PF13204"/>
    </source>
</evidence>
<feature type="domain" description="Apiosidase-like catalytic" evidence="2">
    <location>
        <begin position="80"/>
        <end position="400"/>
    </location>
</feature>
<dbReference type="PANTHER" id="PTHR37836:SF2">
    <property type="entry name" value="DUF4038 DOMAIN-CONTAINING PROTEIN"/>
    <property type="match status" value="1"/>
</dbReference>
<dbReference type="Gene3D" id="3.20.20.80">
    <property type="entry name" value="Glycosidases"/>
    <property type="match status" value="1"/>
</dbReference>